<organism evidence="11 12">
    <name type="scientific">Vibrio ostreicida</name>
    <dbReference type="NCBI Taxonomy" id="526588"/>
    <lineage>
        <taxon>Bacteria</taxon>
        <taxon>Pseudomonadati</taxon>
        <taxon>Pseudomonadota</taxon>
        <taxon>Gammaproteobacteria</taxon>
        <taxon>Vibrionales</taxon>
        <taxon>Vibrionaceae</taxon>
        <taxon>Vibrio</taxon>
    </lineage>
</organism>
<dbReference type="PROSITE" id="PS01142">
    <property type="entry name" value="T2SP_N"/>
    <property type="match status" value="1"/>
</dbReference>
<dbReference type="EMBL" id="JAUFQC010000001">
    <property type="protein sequence ID" value="MDN3608553.1"/>
    <property type="molecule type" value="Genomic_DNA"/>
</dbReference>
<evidence type="ECO:0000256" key="8">
    <source>
        <dbReference type="ARBA" id="ARBA00022927"/>
    </source>
</evidence>
<evidence type="ECO:0000256" key="9">
    <source>
        <dbReference type="ARBA" id="ARBA00023136"/>
    </source>
</evidence>
<comment type="caution">
    <text evidence="11">The sequence shown here is derived from an EMBL/GenBank/DDBJ whole genome shotgun (WGS) entry which is preliminary data.</text>
</comment>
<keyword evidence="6" id="KW-0997">Cell inner membrane</keyword>
<evidence type="ECO:0000256" key="1">
    <source>
        <dbReference type="ARBA" id="ARBA00004533"/>
    </source>
</evidence>
<comment type="similarity">
    <text evidence="2">Belongs to the GSP N family.</text>
</comment>
<keyword evidence="4" id="KW-0813">Transport</keyword>
<comment type="subcellular location">
    <subcellularLocation>
        <location evidence="1">Cell inner membrane</location>
    </subcellularLocation>
</comment>
<keyword evidence="5" id="KW-1003">Cell membrane</keyword>
<evidence type="ECO:0000256" key="3">
    <source>
        <dbReference type="ARBA" id="ARBA00021563"/>
    </source>
</evidence>
<keyword evidence="12" id="KW-1185">Reference proteome</keyword>
<dbReference type="Pfam" id="PF01203">
    <property type="entry name" value="T2SSN"/>
    <property type="match status" value="1"/>
</dbReference>
<reference evidence="12" key="1">
    <citation type="journal article" date="2019" name="Int. J. Syst. Evol. Microbiol.">
        <title>The Global Catalogue of Microorganisms (GCM) 10K type strain sequencing project: providing services to taxonomists for standard genome sequencing and annotation.</title>
        <authorList>
            <consortium name="The Broad Institute Genomics Platform"/>
            <consortium name="The Broad Institute Genome Sequencing Center for Infectious Disease"/>
            <person name="Wu L."/>
            <person name="Ma J."/>
        </authorList>
    </citation>
    <scope>NUCLEOTIDE SEQUENCE [LARGE SCALE GENOMIC DNA]</scope>
    <source>
        <strain evidence="12">CECT 7398</strain>
    </source>
</reference>
<evidence type="ECO:0000256" key="4">
    <source>
        <dbReference type="ARBA" id="ARBA00022448"/>
    </source>
</evidence>
<keyword evidence="9" id="KW-0472">Membrane</keyword>
<evidence type="ECO:0000256" key="7">
    <source>
        <dbReference type="ARBA" id="ARBA00022692"/>
    </source>
</evidence>
<dbReference type="RefSeq" id="WP_170883681.1">
    <property type="nucleotide sequence ID" value="NZ_JABEYA020000020.1"/>
</dbReference>
<sequence>MKKVILLSVALLLVFLTSVIAHLPAQVALNYLPLPSQLTLSDVSGTLWKGQAKRVVWQNNKLGDLQWDLALFKLLAGKAEAHVRFGRGSEFDVTVRGFVGYGFAGPYAENLIVSAPAETLLKVAPSLPVPLTLAGKVDLSIKSMLYAPPYCQTAQGDLVWEAGKILTPLADLNVGRVVLEFSCQDSKVVLKGGQSSQHVSSEADITLEPTHRYQASAWFKPEADFPTSLTEQLKWLPSPNGEGQYLFNYQGRL</sequence>
<evidence type="ECO:0000256" key="10">
    <source>
        <dbReference type="ARBA" id="ARBA00030772"/>
    </source>
</evidence>
<evidence type="ECO:0000313" key="12">
    <source>
        <dbReference type="Proteomes" id="UP001238540"/>
    </source>
</evidence>
<evidence type="ECO:0000256" key="2">
    <source>
        <dbReference type="ARBA" id="ARBA00007208"/>
    </source>
</evidence>
<gene>
    <name evidence="11" type="ORF">QWZ16_02010</name>
</gene>
<evidence type="ECO:0000256" key="5">
    <source>
        <dbReference type="ARBA" id="ARBA00022475"/>
    </source>
</evidence>
<dbReference type="InterPro" id="IPR000645">
    <property type="entry name" value="T2SS_GspN_CS"/>
</dbReference>
<dbReference type="InterPro" id="IPR022792">
    <property type="entry name" value="T2SS_protein-GspN"/>
</dbReference>
<dbReference type="Proteomes" id="UP001238540">
    <property type="component" value="Unassembled WGS sequence"/>
</dbReference>
<keyword evidence="8" id="KW-0653">Protein transport</keyword>
<keyword evidence="7" id="KW-0812">Transmembrane</keyword>
<evidence type="ECO:0000256" key="6">
    <source>
        <dbReference type="ARBA" id="ARBA00022519"/>
    </source>
</evidence>
<accession>A0ABT8BNS5</accession>
<evidence type="ECO:0000313" key="11">
    <source>
        <dbReference type="EMBL" id="MDN3608553.1"/>
    </source>
</evidence>
<protein>
    <recommendedName>
        <fullName evidence="3">Type II secretion system protein N</fullName>
    </recommendedName>
    <alternativeName>
        <fullName evidence="10">General secretion pathway protein N</fullName>
    </alternativeName>
</protein>
<proteinExistence type="inferred from homology"/>
<name>A0ABT8BNS5_9VIBR</name>